<sequence>MIRYALKCDRNHTFESWFQNAAAYDGLRAAGHVICPDCGSTKVEKSLMAPKVRPARTAATAPGSTAPDKPTPLAAPNSEIEAEIARLRARIEAESEYVGGAFAREARAMHLGDAPERSIYGEAKLADARELLEDGVPVMPLPFTPTRKAN</sequence>
<dbReference type="Pfam" id="PF06676">
    <property type="entry name" value="DUF1178"/>
    <property type="match status" value="1"/>
</dbReference>
<name>A0ABQ3IR41_9RHOB</name>
<dbReference type="InterPro" id="IPR009562">
    <property type="entry name" value="DUF1178"/>
</dbReference>
<dbReference type="Proteomes" id="UP000609802">
    <property type="component" value="Unassembled WGS sequence"/>
</dbReference>
<gene>
    <name evidence="2" type="ORF">GCM10016455_09800</name>
</gene>
<comment type="caution">
    <text evidence="2">The sequence shown here is derived from an EMBL/GenBank/DDBJ whole genome shotgun (WGS) entry which is preliminary data.</text>
</comment>
<feature type="region of interest" description="Disordered" evidence="1">
    <location>
        <begin position="51"/>
        <end position="77"/>
    </location>
</feature>
<evidence type="ECO:0000313" key="3">
    <source>
        <dbReference type="Proteomes" id="UP000609802"/>
    </source>
</evidence>
<protein>
    <recommendedName>
        <fullName evidence="4">DUF1178 family protein</fullName>
    </recommendedName>
</protein>
<reference evidence="3" key="1">
    <citation type="journal article" date="2019" name="Int. J. Syst. Evol. Microbiol.">
        <title>The Global Catalogue of Microorganisms (GCM) 10K type strain sequencing project: providing services to taxonomists for standard genome sequencing and annotation.</title>
        <authorList>
            <consortium name="The Broad Institute Genomics Platform"/>
            <consortium name="The Broad Institute Genome Sequencing Center for Infectious Disease"/>
            <person name="Wu L."/>
            <person name="Ma J."/>
        </authorList>
    </citation>
    <scope>NUCLEOTIDE SEQUENCE [LARGE SCALE GENOMIC DNA]</scope>
    <source>
        <strain evidence="3">KCTC 42443</strain>
    </source>
</reference>
<accession>A0ABQ3IR41</accession>
<dbReference type="EMBL" id="BNCH01000002">
    <property type="protein sequence ID" value="GHE91884.1"/>
    <property type="molecule type" value="Genomic_DNA"/>
</dbReference>
<evidence type="ECO:0000256" key="1">
    <source>
        <dbReference type="SAM" id="MobiDB-lite"/>
    </source>
</evidence>
<evidence type="ECO:0008006" key="4">
    <source>
        <dbReference type="Google" id="ProtNLM"/>
    </source>
</evidence>
<proteinExistence type="predicted"/>
<keyword evidence="3" id="KW-1185">Reference proteome</keyword>
<dbReference type="PIRSF" id="PIRSF032131">
    <property type="entry name" value="UCP032131"/>
    <property type="match status" value="1"/>
</dbReference>
<organism evidence="2 3">
    <name type="scientific">Aliiroseovarius zhejiangensis</name>
    <dbReference type="NCBI Taxonomy" id="1632025"/>
    <lineage>
        <taxon>Bacteria</taxon>
        <taxon>Pseudomonadati</taxon>
        <taxon>Pseudomonadota</taxon>
        <taxon>Alphaproteobacteria</taxon>
        <taxon>Rhodobacterales</taxon>
        <taxon>Paracoccaceae</taxon>
        <taxon>Aliiroseovarius</taxon>
    </lineage>
</organism>
<evidence type="ECO:0000313" key="2">
    <source>
        <dbReference type="EMBL" id="GHE91884.1"/>
    </source>
</evidence>
<dbReference type="RefSeq" id="WP_191285380.1">
    <property type="nucleotide sequence ID" value="NZ_BNCH01000002.1"/>
</dbReference>